<accession>A0A8H7ZPM6</accession>
<dbReference type="PANTHER" id="PTHR43272:SF33">
    <property type="entry name" value="AMP-BINDING DOMAIN-CONTAINING PROTEIN-RELATED"/>
    <property type="match status" value="1"/>
</dbReference>
<keyword evidence="1" id="KW-0547">Nucleotide-binding</keyword>
<evidence type="ECO:0000256" key="2">
    <source>
        <dbReference type="ARBA" id="ARBA00022840"/>
    </source>
</evidence>
<sequence length="296" mass="31923">MSGLELNTASLVLAALLLLVAFLYSRALEAAEPDVHPLALARQAAVSRVRASSQETAVYRHRLAGSRGVVTLYDAFHEGLNGARNKPYLGRRPVPGAPYTWSYEEISERVTNFGSGLLRLADLRPGQFSKNFLGIFMTWLVADLACGFYGLCACPLYDATGRETVKRILGKTCLTALVTSRKHLAGLLEAKPDAAWLKLLVLVDGDAAAEEEDRAKKLGVELVAFGRVEEIGSANRRPHIPPKPEDVATLCWTGGTTGEPKGAMIMHRVGSPYDGGARRAEWSGGAGQIVSFTLKC</sequence>
<name>A0A8H7ZPM6_9FUNG</name>
<gene>
    <name evidence="5" type="ORF">BJ554DRAFT_2707</name>
</gene>
<protein>
    <recommendedName>
        <fullName evidence="4">AMP-dependent synthetase/ligase domain-containing protein</fullName>
    </recommendedName>
</protein>
<dbReference type="Pfam" id="PF00501">
    <property type="entry name" value="AMP-binding"/>
    <property type="match status" value="1"/>
</dbReference>
<dbReference type="SUPFAM" id="SSF56801">
    <property type="entry name" value="Acetyl-CoA synthetase-like"/>
    <property type="match status" value="1"/>
</dbReference>
<dbReference type="InterPro" id="IPR000873">
    <property type="entry name" value="AMP-dep_synth/lig_dom"/>
</dbReference>
<comment type="caution">
    <text evidence="5">The sequence shown here is derived from an EMBL/GenBank/DDBJ whole genome shotgun (WGS) entry which is preliminary data.</text>
</comment>
<keyword evidence="6" id="KW-1185">Reference proteome</keyword>
<dbReference type="InterPro" id="IPR042099">
    <property type="entry name" value="ANL_N_sf"/>
</dbReference>
<evidence type="ECO:0000313" key="6">
    <source>
        <dbReference type="Proteomes" id="UP000673691"/>
    </source>
</evidence>
<feature type="domain" description="AMP-dependent synthetase/ligase" evidence="4">
    <location>
        <begin position="96"/>
        <end position="268"/>
    </location>
</feature>
<dbReference type="GO" id="GO:0005524">
    <property type="term" value="F:ATP binding"/>
    <property type="evidence" value="ECO:0007669"/>
    <property type="project" value="UniProtKB-KW"/>
</dbReference>
<dbReference type="PROSITE" id="PS00455">
    <property type="entry name" value="AMP_BINDING"/>
    <property type="match status" value="1"/>
</dbReference>
<proteinExistence type="predicted"/>
<dbReference type="GO" id="GO:0004467">
    <property type="term" value="F:long-chain fatty acid-CoA ligase activity"/>
    <property type="evidence" value="ECO:0007669"/>
    <property type="project" value="TreeGrafter"/>
</dbReference>
<feature type="signal peptide" evidence="3">
    <location>
        <begin position="1"/>
        <end position="30"/>
    </location>
</feature>
<organism evidence="5 6">
    <name type="scientific">Olpidium bornovanus</name>
    <dbReference type="NCBI Taxonomy" id="278681"/>
    <lineage>
        <taxon>Eukaryota</taxon>
        <taxon>Fungi</taxon>
        <taxon>Fungi incertae sedis</taxon>
        <taxon>Olpidiomycota</taxon>
        <taxon>Olpidiomycotina</taxon>
        <taxon>Olpidiomycetes</taxon>
        <taxon>Olpidiales</taxon>
        <taxon>Olpidiaceae</taxon>
        <taxon>Olpidium</taxon>
    </lineage>
</organism>
<dbReference type="PANTHER" id="PTHR43272">
    <property type="entry name" value="LONG-CHAIN-FATTY-ACID--COA LIGASE"/>
    <property type="match status" value="1"/>
</dbReference>
<dbReference type="OrthoDB" id="1700726at2759"/>
<dbReference type="EMBL" id="JAEFCI010010278">
    <property type="protein sequence ID" value="KAG5457318.1"/>
    <property type="molecule type" value="Genomic_DNA"/>
</dbReference>
<evidence type="ECO:0000256" key="3">
    <source>
        <dbReference type="SAM" id="SignalP"/>
    </source>
</evidence>
<evidence type="ECO:0000256" key="1">
    <source>
        <dbReference type="ARBA" id="ARBA00022741"/>
    </source>
</evidence>
<keyword evidence="3" id="KW-0732">Signal</keyword>
<feature type="chain" id="PRO_5034722214" description="AMP-dependent synthetase/ligase domain-containing protein" evidence="3">
    <location>
        <begin position="31"/>
        <end position="296"/>
    </location>
</feature>
<dbReference type="AlphaFoldDB" id="A0A8H7ZPM6"/>
<reference evidence="5 6" key="1">
    <citation type="journal article" name="Sci. Rep.">
        <title>Genome-scale phylogenetic analyses confirm Olpidium as the closest living zoosporic fungus to the non-flagellated, terrestrial fungi.</title>
        <authorList>
            <person name="Chang Y."/>
            <person name="Rochon D."/>
            <person name="Sekimoto S."/>
            <person name="Wang Y."/>
            <person name="Chovatia M."/>
            <person name="Sandor L."/>
            <person name="Salamov A."/>
            <person name="Grigoriev I.V."/>
            <person name="Stajich J.E."/>
            <person name="Spatafora J.W."/>
        </authorList>
    </citation>
    <scope>NUCLEOTIDE SEQUENCE [LARGE SCALE GENOMIC DNA]</scope>
    <source>
        <strain evidence="5">S191</strain>
    </source>
</reference>
<dbReference type="GO" id="GO:0016020">
    <property type="term" value="C:membrane"/>
    <property type="evidence" value="ECO:0007669"/>
    <property type="project" value="TreeGrafter"/>
</dbReference>
<dbReference type="InterPro" id="IPR020845">
    <property type="entry name" value="AMP-binding_CS"/>
</dbReference>
<dbReference type="Gene3D" id="3.40.50.12780">
    <property type="entry name" value="N-terminal domain of ligase-like"/>
    <property type="match status" value="1"/>
</dbReference>
<dbReference type="Proteomes" id="UP000673691">
    <property type="component" value="Unassembled WGS sequence"/>
</dbReference>
<keyword evidence="2" id="KW-0067">ATP-binding</keyword>
<evidence type="ECO:0000259" key="4">
    <source>
        <dbReference type="Pfam" id="PF00501"/>
    </source>
</evidence>
<evidence type="ECO:0000313" key="5">
    <source>
        <dbReference type="EMBL" id="KAG5457318.1"/>
    </source>
</evidence>
<dbReference type="GO" id="GO:0005783">
    <property type="term" value="C:endoplasmic reticulum"/>
    <property type="evidence" value="ECO:0007669"/>
    <property type="project" value="TreeGrafter"/>
</dbReference>